<sequence length="69" mass="7385">MARARAECLALTEPTPRPRAARGVAFARLVPGDLARYGGDPVEAERQYEAARAALEHQPLVVPSSTRGS</sequence>
<name>A0A543J575_9PSEU</name>
<organism evidence="1 2">
    <name type="scientific">Saccharothrix saharensis</name>
    <dbReference type="NCBI Taxonomy" id="571190"/>
    <lineage>
        <taxon>Bacteria</taxon>
        <taxon>Bacillati</taxon>
        <taxon>Actinomycetota</taxon>
        <taxon>Actinomycetes</taxon>
        <taxon>Pseudonocardiales</taxon>
        <taxon>Pseudonocardiaceae</taxon>
        <taxon>Saccharothrix</taxon>
    </lineage>
</organism>
<evidence type="ECO:0000313" key="2">
    <source>
        <dbReference type="Proteomes" id="UP000316628"/>
    </source>
</evidence>
<protein>
    <recommendedName>
        <fullName evidence="3">Tetratricopeptide repeat protein</fullName>
    </recommendedName>
</protein>
<dbReference type="Proteomes" id="UP000316628">
    <property type="component" value="Unassembled WGS sequence"/>
</dbReference>
<evidence type="ECO:0008006" key="3">
    <source>
        <dbReference type="Google" id="ProtNLM"/>
    </source>
</evidence>
<reference evidence="1 2" key="1">
    <citation type="submission" date="2019-06" db="EMBL/GenBank/DDBJ databases">
        <title>Sequencing the genomes of 1000 actinobacteria strains.</title>
        <authorList>
            <person name="Klenk H.-P."/>
        </authorList>
    </citation>
    <scope>NUCLEOTIDE SEQUENCE [LARGE SCALE GENOMIC DNA]</scope>
    <source>
        <strain evidence="1 2">DSM 45456</strain>
    </source>
</reference>
<accession>A0A543J575</accession>
<comment type="caution">
    <text evidence="1">The sequence shown here is derived from an EMBL/GenBank/DDBJ whole genome shotgun (WGS) entry which is preliminary data.</text>
</comment>
<dbReference type="EMBL" id="VFPP01000001">
    <property type="protein sequence ID" value="TQM77969.1"/>
    <property type="molecule type" value="Genomic_DNA"/>
</dbReference>
<gene>
    <name evidence="1" type="ORF">FHX81_0217</name>
</gene>
<proteinExistence type="predicted"/>
<dbReference type="AlphaFoldDB" id="A0A543J575"/>
<dbReference type="RefSeq" id="WP_170231877.1">
    <property type="nucleotide sequence ID" value="NZ_VFPP01000001.1"/>
</dbReference>
<evidence type="ECO:0000313" key="1">
    <source>
        <dbReference type="EMBL" id="TQM77969.1"/>
    </source>
</evidence>
<keyword evidence="2" id="KW-1185">Reference proteome</keyword>